<proteinExistence type="predicted"/>
<organism evidence="1 2">
    <name type="scientific">Nocardioides marmoribigeumensis</name>
    <dbReference type="NCBI Taxonomy" id="433649"/>
    <lineage>
        <taxon>Bacteria</taxon>
        <taxon>Bacillati</taxon>
        <taxon>Actinomycetota</taxon>
        <taxon>Actinomycetes</taxon>
        <taxon>Propionibacteriales</taxon>
        <taxon>Nocardioidaceae</taxon>
        <taxon>Nocardioides</taxon>
    </lineage>
</organism>
<dbReference type="EMBL" id="JAVDYG010000001">
    <property type="protein sequence ID" value="MDR7360734.1"/>
    <property type="molecule type" value="Genomic_DNA"/>
</dbReference>
<dbReference type="RefSeq" id="WP_310297622.1">
    <property type="nucleotide sequence ID" value="NZ_BAAAPS010000011.1"/>
</dbReference>
<accession>A0ABU2BRX5</accession>
<name>A0ABU2BRX5_9ACTN</name>
<keyword evidence="2" id="KW-1185">Reference proteome</keyword>
<gene>
    <name evidence="1" type="ORF">J2S63_000287</name>
</gene>
<sequence>MVTTRENVVHLLRGRGEHDQAMVATCMLPTQVDTERDAALLHHFGVEEGALSDHLR</sequence>
<comment type="caution">
    <text evidence="1">The sequence shown here is derived from an EMBL/GenBank/DDBJ whole genome shotgun (WGS) entry which is preliminary data.</text>
</comment>
<evidence type="ECO:0000313" key="1">
    <source>
        <dbReference type="EMBL" id="MDR7360734.1"/>
    </source>
</evidence>
<reference evidence="1 2" key="1">
    <citation type="submission" date="2023-07" db="EMBL/GenBank/DDBJ databases">
        <title>Sequencing the genomes of 1000 actinobacteria strains.</title>
        <authorList>
            <person name="Klenk H.-P."/>
        </authorList>
    </citation>
    <scope>NUCLEOTIDE SEQUENCE [LARGE SCALE GENOMIC DNA]</scope>
    <source>
        <strain evidence="1 2">DSM 19426</strain>
    </source>
</reference>
<evidence type="ECO:0000313" key="2">
    <source>
        <dbReference type="Proteomes" id="UP001183648"/>
    </source>
</evidence>
<dbReference type="Proteomes" id="UP001183648">
    <property type="component" value="Unassembled WGS sequence"/>
</dbReference>
<protein>
    <submittedName>
        <fullName evidence="1">Uncharacterized protein</fullName>
    </submittedName>
</protein>